<dbReference type="Pfam" id="PF13558">
    <property type="entry name" value="SbcC_Walker_B"/>
    <property type="match status" value="1"/>
</dbReference>
<proteinExistence type="predicted"/>
<dbReference type="SUPFAM" id="SSF52540">
    <property type="entry name" value="P-loop containing nucleoside triphosphate hydrolases"/>
    <property type="match status" value="1"/>
</dbReference>
<feature type="coiled-coil region" evidence="1">
    <location>
        <begin position="657"/>
        <end position="684"/>
    </location>
</feature>
<evidence type="ECO:0000313" key="3">
    <source>
        <dbReference type="EMBL" id="GGC35439.1"/>
    </source>
</evidence>
<sequence length="1243" mass="139794">MKILAIRFKNLASLEGTTEIDFTHEPLCSAGIFAITGPTGAGKSTILDALCLALYAKTPRYAQAREMGVEIADVQGSTIHQSDVRAILRDGTADGYAEVDFVGIDGQRYRVNWSVRRARNRAEGVLQQANTTLRNLTSGNDIGGRKTELLAEIIRLVGLNYEQFIRSVLLAQGDFTAFLKADKDQKASLLEKLTGTYIYSELSKKVFERYREEDQRLILLQRSQEGIVTLTDDELNALKGQEAALAKTLGQLEAYINATAIEIKWHEDLNSYQAQVREAAHALRERLAEKEQSAQRGNYLKQVEQVQPTRTWVDALHETDGQLIRRREACEEARSQQQLLTQQVAEAEASVVEATQYLEAQVTTQEEAKPLLDTAKKLDAQLQAKEAEVADAQQQLDARKAKWEHSRQRLSQEQHEAEALTQQIDKRQEWKEKRSNRRSVAENCTLIIAKLGDARKQLEAVEKASEHVARYEAEIKAKNVDYMQLAQRAENLTKEVSETTTQLDALQKELSMIPAEQLQEESKGLSVRSEDIHGALQVWRQVGKALQAAHTLTEKIANARRELADQEVQLTAAAMALQAVTEQRRASAAMLEKATLAASENVEALRAELVAGQPCPVCGSEMHPYVHENPQLNHVLDELRKAHETLEAAYGEQLTRHSQLTQSVDSLRQTIATLEADRQTGEAELLSLTNAWKNFAISATCTDIAEEERDDWLVGQLTQTKARREAVAEQLEHHQLLQSEREVLRQTWQNLQTAHMDTANAVKDVELAIQVLNERLAHARSEQADGTVSLEDTLTSLQSNFPDDLWIANWKDRPDIFVESIRSFADEWKQTIEALERDRNTLDILRATIAGIVTEEQALTADVTQAAQDLADKQAAYHVLSETRRSIFNGEAIEAVESRLKQHVVHAQDRLNTQRQLQTHLQTEKTQMDAIISEAEREIARLDKRARELTVNIEQWLADYRGRQHVALDRTALRALLSHPAEWIAGEREALSAIERAVTQAMSVWEERQRQLTQHEIKRPSDQTVGDLRLKLEQQQASRSESLREHNEIGFRLKQDEANKQRLGDLLATIQAQAAVVENWSKLNEIIGSADGKKFRQVAQEYTLDVLLGYANVHLEVLSKRYRLERIPHTLGLQVLDQDMGDEVRTVYSLSGGESFLVSLALALGLASLSASRMNVESLFIDEGFGSLDPNTLNIAMDALERLHNQGRKVGVISHVQEMTERIPVQIKVSKLHSGRSSVEIVS</sequence>
<feature type="coiled-coil region" evidence="1">
    <location>
        <begin position="549"/>
        <end position="576"/>
    </location>
</feature>
<evidence type="ECO:0000313" key="4">
    <source>
        <dbReference type="Proteomes" id="UP000597338"/>
    </source>
</evidence>
<feature type="domain" description="Rad50/SbcC-type AAA" evidence="2">
    <location>
        <begin position="6"/>
        <end position="218"/>
    </location>
</feature>
<gene>
    <name evidence="3" type="primary">sbcC</name>
    <name evidence="3" type="ORF">GCM10011386_29470</name>
</gene>
<dbReference type="Gene3D" id="3.40.50.300">
    <property type="entry name" value="P-loop containing nucleotide triphosphate hydrolases"/>
    <property type="match status" value="2"/>
</dbReference>
<dbReference type="InterPro" id="IPR027417">
    <property type="entry name" value="P-loop_NTPase"/>
</dbReference>
<dbReference type="InterPro" id="IPR038729">
    <property type="entry name" value="Rad50/SbcC_AAA"/>
</dbReference>
<reference evidence="4" key="1">
    <citation type="journal article" date="2019" name="Int. J. Syst. Evol. Microbiol.">
        <title>The Global Catalogue of Microorganisms (GCM) 10K type strain sequencing project: providing services to taxonomists for standard genome sequencing and annotation.</title>
        <authorList>
            <consortium name="The Broad Institute Genomics Platform"/>
            <consortium name="The Broad Institute Genome Sequencing Center for Infectious Disease"/>
            <person name="Wu L."/>
            <person name="Ma J."/>
        </authorList>
    </citation>
    <scope>NUCLEOTIDE SEQUENCE [LARGE SCALE GENOMIC DNA]</scope>
    <source>
        <strain evidence="4">CGMCC 1.15342</strain>
    </source>
</reference>
<accession>A0ABQ1M6D0</accession>
<dbReference type="PANTHER" id="PTHR32114">
    <property type="entry name" value="ABC TRANSPORTER ABCH.3"/>
    <property type="match status" value="1"/>
</dbReference>
<comment type="caution">
    <text evidence="3">The sequence shown here is derived from an EMBL/GenBank/DDBJ whole genome shotgun (WGS) entry which is preliminary data.</text>
</comment>
<feature type="coiled-coil region" evidence="1">
    <location>
        <begin position="454"/>
        <end position="509"/>
    </location>
</feature>
<keyword evidence="4" id="KW-1185">Reference proteome</keyword>
<name>A0ABQ1M6D0_9SPHI</name>
<evidence type="ECO:0000256" key="1">
    <source>
        <dbReference type="SAM" id="Coils"/>
    </source>
</evidence>
<dbReference type="Pfam" id="PF13476">
    <property type="entry name" value="AAA_23"/>
    <property type="match status" value="1"/>
</dbReference>
<dbReference type="Proteomes" id="UP000597338">
    <property type="component" value="Unassembled WGS sequence"/>
</dbReference>
<dbReference type="PANTHER" id="PTHR32114:SF2">
    <property type="entry name" value="ABC TRANSPORTER ABCH.3"/>
    <property type="match status" value="1"/>
</dbReference>
<evidence type="ECO:0000259" key="2">
    <source>
        <dbReference type="Pfam" id="PF13476"/>
    </source>
</evidence>
<dbReference type="EMBL" id="BMIK01000010">
    <property type="protein sequence ID" value="GGC35439.1"/>
    <property type="molecule type" value="Genomic_DNA"/>
</dbReference>
<organism evidence="3 4">
    <name type="scientific">Parapedobacter defluvii</name>
    <dbReference type="NCBI Taxonomy" id="2045106"/>
    <lineage>
        <taxon>Bacteria</taxon>
        <taxon>Pseudomonadati</taxon>
        <taxon>Bacteroidota</taxon>
        <taxon>Sphingobacteriia</taxon>
        <taxon>Sphingobacteriales</taxon>
        <taxon>Sphingobacteriaceae</taxon>
        <taxon>Parapedobacter</taxon>
    </lineage>
</organism>
<feature type="coiled-coil region" evidence="1">
    <location>
        <begin position="925"/>
        <end position="959"/>
    </location>
</feature>
<feature type="coiled-coil region" evidence="1">
    <location>
        <begin position="375"/>
        <end position="413"/>
    </location>
</feature>
<dbReference type="RefSeq" id="WP_188752022.1">
    <property type="nucleotide sequence ID" value="NZ_BMIK01000010.1"/>
</dbReference>
<protein>
    <submittedName>
        <fullName evidence="3">Nuclease SbcCD subunit C</fullName>
    </submittedName>
</protein>
<keyword evidence="1" id="KW-0175">Coiled coil</keyword>